<accession>M0G9B8</accession>
<name>M0G9B8_HALPT</name>
<gene>
    <name evidence="2" type="ORF">C457_10686</name>
</gene>
<dbReference type="EMBL" id="AOLG01000031">
    <property type="protein sequence ID" value="ELZ68871.1"/>
    <property type="molecule type" value="Genomic_DNA"/>
</dbReference>
<dbReference type="InterPro" id="IPR049435">
    <property type="entry name" value="Cas_Cas6_C"/>
</dbReference>
<protein>
    <submittedName>
        <fullName evidence="2">CRISPR-associated protein Cas6</fullName>
    </submittedName>
</protein>
<feature type="domain" description="CRISPR associated protein Cas6 C-terminal" evidence="1">
    <location>
        <begin position="76"/>
        <end position="190"/>
    </location>
</feature>
<dbReference type="RefSeq" id="WP_008094394.1">
    <property type="nucleotide sequence ID" value="NZ_AOLG01000031.1"/>
</dbReference>
<reference evidence="2 3" key="1">
    <citation type="journal article" date="2014" name="PLoS Genet.">
        <title>Phylogenetically driven sequencing of extremely halophilic archaea reveals strategies for static and dynamic osmo-response.</title>
        <authorList>
            <person name="Becker E.A."/>
            <person name="Seitzer P.M."/>
            <person name="Tritt A."/>
            <person name="Larsen D."/>
            <person name="Krusor M."/>
            <person name="Yao A.I."/>
            <person name="Wu D."/>
            <person name="Madern D."/>
            <person name="Eisen J.A."/>
            <person name="Darling A.E."/>
            <person name="Facciotti M.T."/>
        </authorList>
    </citation>
    <scope>NUCLEOTIDE SEQUENCE [LARGE SCALE GENOMIC DNA]</scope>
    <source>
        <strain evidence="3">DSM 18310 / JCM 13924 / TL6</strain>
    </source>
</reference>
<dbReference type="Proteomes" id="UP000011559">
    <property type="component" value="Unassembled WGS sequence"/>
</dbReference>
<comment type="caution">
    <text evidence="2">The sequence shown here is derived from an EMBL/GenBank/DDBJ whole genome shotgun (WGS) entry which is preliminary data.</text>
</comment>
<keyword evidence="3" id="KW-1185">Reference proteome</keyword>
<dbReference type="AlphaFoldDB" id="M0G9B8"/>
<dbReference type="Gene3D" id="3.30.70.1900">
    <property type="match status" value="1"/>
</dbReference>
<evidence type="ECO:0000313" key="3">
    <source>
        <dbReference type="Proteomes" id="UP000011559"/>
    </source>
</evidence>
<evidence type="ECO:0000313" key="2">
    <source>
        <dbReference type="EMBL" id="ELZ68871.1"/>
    </source>
</evidence>
<proteinExistence type="predicted"/>
<dbReference type="PATRIC" id="fig|1227461.3.peg.2137"/>
<evidence type="ECO:0000259" key="1">
    <source>
        <dbReference type="Pfam" id="PF01881"/>
    </source>
</evidence>
<dbReference type="Pfam" id="PF01881">
    <property type="entry name" value="Cas_Cas6_C"/>
    <property type="match status" value="1"/>
</dbReference>
<sequence length="198" mass="22333">MNAGDERHILVSSPRDDLLATIAAEWLDANELNVGETPYRVTGMQDLYPDVGEPGSTGKMRTETGVYAVLPPQYEDEETGEYETYWRPEYSPEPFQKYVEDQLQLDHDQFHPDYLPGPAEVAAPLFDEWNCTKTFSIPLTVTTGTTLTVVLSKWEFSYEVRDDNHRRHLNLALDTGLGGRNGYGLGFLNIIEREGSAV</sequence>
<organism evidence="2 3">
    <name type="scientific">Haloferax prahovense (strain DSM 18310 / JCM 13924 / TL6)</name>
    <dbReference type="NCBI Taxonomy" id="1227461"/>
    <lineage>
        <taxon>Archaea</taxon>
        <taxon>Methanobacteriati</taxon>
        <taxon>Methanobacteriota</taxon>
        <taxon>Stenosarchaea group</taxon>
        <taxon>Halobacteria</taxon>
        <taxon>Halobacteriales</taxon>
        <taxon>Haloferacaceae</taxon>
        <taxon>Haloferax</taxon>
    </lineage>
</organism>